<keyword evidence="3" id="KW-1185">Reference proteome</keyword>
<feature type="signal peptide" evidence="1">
    <location>
        <begin position="1"/>
        <end position="17"/>
    </location>
</feature>
<feature type="non-terminal residue" evidence="2">
    <location>
        <position position="1"/>
    </location>
</feature>
<dbReference type="AlphaFoldDB" id="A0A9D3ZFW1"/>
<keyword evidence="1" id="KW-0732">Signal</keyword>
<evidence type="ECO:0000313" key="2">
    <source>
        <dbReference type="EMBL" id="KAH1031688.1"/>
    </source>
</evidence>
<dbReference type="Proteomes" id="UP000828251">
    <property type="component" value="Unassembled WGS sequence"/>
</dbReference>
<reference evidence="2 3" key="1">
    <citation type="journal article" date="2021" name="Plant Biotechnol. J.">
        <title>Multi-omics assisted identification of the key and species-specific regulatory components of drought-tolerant mechanisms in Gossypium stocksii.</title>
        <authorList>
            <person name="Yu D."/>
            <person name="Ke L."/>
            <person name="Zhang D."/>
            <person name="Wu Y."/>
            <person name="Sun Y."/>
            <person name="Mei J."/>
            <person name="Sun J."/>
            <person name="Sun Y."/>
        </authorList>
    </citation>
    <scope>NUCLEOTIDE SEQUENCE [LARGE SCALE GENOMIC DNA]</scope>
    <source>
        <strain evidence="3">cv. E1</strain>
        <tissue evidence="2">Leaf</tissue>
    </source>
</reference>
<organism evidence="2 3">
    <name type="scientific">Gossypium stocksii</name>
    <dbReference type="NCBI Taxonomy" id="47602"/>
    <lineage>
        <taxon>Eukaryota</taxon>
        <taxon>Viridiplantae</taxon>
        <taxon>Streptophyta</taxon>
        <taxon>Embryophyta</taxon>
        <taxon>Tracheophyta</taxon>
        <taxon>Spermatophyta</taxon>
        <taxon>Magnoliopsida</taxon>
        <taxon>eudicotyledons</taxon>
        <taxon>Gunneridae</taxon>
        <taxon>Pentapetalae</taxon>
        <taxon>rosids</taxon>
        <taxon>malvids</taxon>
        <taxon>Malvales</taxon>
        <taxon>Malvaceae</taxon>
        <taxon>Malvoideae</taxon>
        <taxon>Gossypium</taxon>
    </lineage>
</organism>
<sequence length="52" mass="5576">HKARAANLLLTTGRCLSKCCLMSTLSMLSMANLMVKMGICHNNHGRGPKSSS</sequence>
<comment type="caution">
    <text evidence="2">The sequence shown here is derived from an EMBL/GenBank/DDBJ whole genome shotgun (WGS) entry which is preliminary data.</text>
</comment>
<gene>
    <name evidence="2" type="ORF">J1N35_043862</name>
</gene>
<accession>A0A9D3ZFW1</accession>
<name>A0A9D3ZFW1_9ROSI</name>
<evidence type="ECO:0000313" key="3">
    <source>
        <dbReference type="Proteomes" id="UP000828251"/>
    </source>
</evidence>
<protein>
    <submittedName>
        <fullName evidence="2">Uncharacterized protein</fullName>
    </submittedName>
</protein>
<dbReference type="EMBL" id="JAIQCV010000013">
    <property type="protein sequence ID" value="KAH1031688.1"/>
    <property type="molecule type" value="Genomic_DNA"/>
</dbReference>
<proteinExistence type="predicted"/>
<feature type="chain" id="PRO_5039052082" evidence="1">
    <location>
        <begin position="18"/>
        <end position="52"/>
    </location>
</feature>
<evidence type="ECO:0000256" key="1">
    <source>
        <dbReference type="SAM" id="SignalP"/>
    </source>
</evidence>